<proteinExistence type="predicted"/>
<reference evidence="1 2" key="1">
    <citation type="submission" date="2018-06" db="EMBL/GenBank/DDBJ databases">
        <title>Extensive metabolic versatility and redundancy in microbially diverse, dynamic hydrothermal sediments.</title>
        <authorList>
            <person name="Dombrowski N."/>
            <person name="Teske A."/>
            <person name="Baker B.J."/>
        </authorList>
    </citation>
    <scope>NUCLEOTIDE SEQUENCE [LARGE SCALE GENOMIC DNA]</scope>
    <source>
        <strain evidence="1">B19_G9</strain>
    </source>
</reference>
<evidence type="ECO:0000313" key="1">
    <source>
        <dbReference type="EMBL" id="RLE11809.1"/>
    </source>
</evidence>
<protein>
    <submittedName>
        <fullName evidence="1">Uncharacterized protein</fullName>
    </submittedName>
</protein>
<name>A0A662DCB6_UNCAE</name>
<sequence>AISSSPGKRRVLVMKIIKEKIAPITYMPVFIPRKVPVIKMQAAKPIKLKRPTIPVIFQIYSHIFVLLVLG</sequence>
<dbReference type="EMBL" id="QMQB01000211">
    <property type="protein sequence ID" value="RLE11809.1"/>
    <property type="molecule type" value="Genomic_DNA"/>
</dbReference>
<dbReference type="AlphaFoldDB" id="A0A662DCB6"/>
<gene>
    <name evidence="1" type="ORF">DRI96_05580</name>
</gene>
<comment type="caution">
    <text evidence="1">The sequence shown here is derived from an EMBL/GenBank/DDBJ whole genome shotgun (WGS) entry which is preliminary data.</text>
</comment>
<evidence type="ECO:0000313" key="2">
    <source>
        <dbReference type="Proteomes" id="UP000267654"/>
    </source>
</evidence>
<dbReference type="Proteomes" id="UP000267654">
    <property type="component" value="Unassembled WGS sequence"/>
</dbReference>
<feature type="non-terminal residue" evidence="1">
    <location>
        <position position="1"/>
    </location>
</feature>
<accession>A0A662DCB6</accession>
<organism evidence="1 2">
    <name type="scientific">Aerophobetes bacterium</name>
    <dbReference type="NCBI Taxonomy" id="2030807"/>
    <lineage>
        <taxon>Bacteria</taxon>
        <taxon>Candidatus Aerophobota</taxon>
    </lineage>
</organism>